<dbReference type="Proteomes" id="UP000199323">
    <property type="component" value="Unassembled WGS sequence"/>
</dbReference>
<evidence type="ECO:0000313" key="2">
    <source>
        <dbReference type="Proteomes" id="UP000199323"/>
    </source>
</evidence>
<dbReference type="RefSeq" id="WP_093714208.1">
    <property type="nucleotide sequence ID" value="NZ_FONG01000008.1"/>
</dbReference>
<dbReference type="EMBL" id="FONG01000008">
    <property type="protein sequence ID" value="SFF11893.1"/>
    <property type="molecule type" value="Genomic_DNA"/>
</dbReference>
<gene>
    <name evidence="1" type="ORF">SAMN05216251_108239</name>
</gene>
<evidence type="ECO:0000313" key="1">
    <source>
        <dbReference type="EMBL" id="SFF11893.1"/>
    </source>
</evidence>
<protein>
    <submittedName>
        <fullName evidence="1">Uncharacterized protein</fullName>
    </submittedName>
</protein>
<accession>A0A1I2G453</accession>
<keyword evidence="2" id="KW-1185">Reference proteome</keyword>
<organism evidence="1 2">
    <name type="scientific">Actinacidiphila alni</name>
    <dbReference type="NCBI Taxonomy" id="380248"/>
    <lineage>
        <taxon>Bacteria</taxon>
        <taxon>Bacillati</taxon>
        <taxon>Actinomycetota</taxon>
        <taxon>Actinomycetes</taxon>
        <taxon>Kitasatosporales</taxon>
        <taxon>Streptomycetaceae</taxon>
        <taxon>Actinacidiphila</taxon>
    </lineage>
</organism>
<name>A0A1I2G453_9ACTN</name>
<dbReference type="AlphaFoldDB" id="A0A1I2G453"/>
<sequence length="63" mass="6945">MANQHRHRQRVIRGIPDEEVAALDSAAARAGSDRSAITRALWAWYARLPGAELPERPPAPTES</sequence>
<reference evidence="1 2" key="1">
    <citation type="submission" date="2016-10" db="EMBL/GenBank/DDBJ databases">
        <authorList>
            <person name="de Groot N.N."/>
        </authorList>
    </citation>
    <scope>NUCLEOTIDE SEQUENCE [LARGE SCALE GENOMIC DNA]</scope>
    <source>
        <strain evidence="1 2">CGMCC 4.3510</strain>
    </source>
</reference>
<dbReference type="STRING" id="380248.SAMN05216251_108239"/>
<proteinExistence type="predicted"/>